<evidence type="ECO:0000256" key="4">
    <source>
        <dbReference type="ARBA" id="ARBA00022679"/>
    </source>
</evidence>
<gene>
    <name evidence="9" type="ORF">URODEC1_LOCUS109262</name>
</gene>
<evidence type="ECO:0000259" key="8">
    <source>
        <dbReference type="Pfam" id="PF26168"/>
    </source>
</evidence>
<dbReference type="GO" id="GO:0008194">
    <property type="term" value="F:UDP-glycosyltransferase activity"/>
    <property type="evidence" value="ECO:0007669"/>
    <property type="project" value="UniProtKB-ARBA"/>
</dbReference>
<feature type="domain" description="Glycosyltransferase N-terminal" evidence="8">
    <location>
        <begin position="9"/>
        <end position="46"/>
    </location>
</feature>
<evidence type="ECO:0000313" key="10">
    <source>
        <dbReference type="Proteomes" id="UP001497457"/>
    </source>
</evidence>
<evidence type="ECO:0000256" key="6">
    <source>
        <dbReference type="RuleBase" id="RU003718"/>
    </source>
</evidence>
<dbReference type="Proteomes" id="UP001497457">
    <property type="component" value="Chromosome 7b"/>
</dbReference>
<evidence type="ECO:0000256" key="2">
    <source>
        <dbReference type="ARBA" id="ARBA00022575"/>
    </source>
</evidence>
<dbReference type="Pfam" id="PF00201">
    <property type="entry name" value="UDPGT"/>
    <property type="match status" value="1"/>
</dbReference>
<dbReference type="InterPro" id="IPR002213">
    <property type="entry name" value="UDP_glucos_trans"/>
</dbReference>
<evidence type="ECO:0000313" key="9">
    <source>
        <dbReference type="EMBL" id="CAL5082378.1"/>
    </source>
</evidence>
<dbReference type="FunFam" id="3.40.50.2000:FF:000237">
    <property type="entry name" value="Glycosyltransferase"/>
    <property type="match status" value="1"/>
</dbReference>
<dbReference type="FunFam" id="3.40.50.2000:FF:000057">
    <property type="entry name" value="Glycosyltransferase"/>
    <property type="match status" value="1"/>
</dbReference>
<dbReference type="Pfam" id="PF26168">
    <property type="entry name" value="Glyco_transf_N"/>
    <property type="match status" value="1"/>
</dbReference>
<organism evidence="9 10">
    <name type="scientific">Urochloa decumbens</name>
    <dbReference type="NCBI Taxonomy" id="240449"/>
    <lineage>
        <taxon>Eukaryota</taxon>
        <taxon>Viridiplantae</taxon>
        <taxon>Streptophyta</taxon>
        <taxon>Embryophyta</taxon>
        <taxon>Tracheophyta</taxon>
        <taxon>Spermatophyta</taxon>
        <taxon>Magnoliopsida</taxon>
        <taxon>Liliopsida</taxon>
        <taxon>Poales</taxon>
        <taxon>Poaceae</taxon>
        <taxon>PACMAD clade</taxon>
        <taxon>Panicoideae</taxon>
        <taxon>Panicodae</taxon>
        <taxon>Paniceae</taxon>
        <taxon>Melinidinae</taxon>
        <taxon>Urochloa</taxon>
    </lineage>
</organism>
<dbReference type="EMBL" id="OZ075117">
    <property type="protein sequence ID" value="CAL5082378.1"/>
    <property type="molecule type" value="Genomic_DNA"/>
</dbReference>
<evidence type="ECO:0000256" key="7">
    <source>
        <dbReference type="RuleBase" id="RU362057"/>
    </source>
</evidence>
<keyword evidence="3 6" id="KW-0328">Glycosyltransferase</keyword>
<evidence type="ECO:0000256" key="5">
    <source>
        <dbReference type="ARBA" id="ARBA00058521"/>
    </source>
</evidence>
<dbReference type="GO" id="GO:0098754">
    <property type="term" value="P:detoxification"/>
    <property type="evidence" value="ECO:0007669"/>
    <property type="project" value="UniProtKB-ARBA"/>
</dbReference>
<comment type="similarity">
    <text evidence="1 6">Belongs to the UDP-glycosyltransferase family.</text>
</comment>
<dbReference type="SUPFAM" id="SSF53756">
    <property type="entry name" value="UDP-Glycosyltransferase/glycogen phosphorylase"/>
    <property type="match status" value="1"/>
</dbReference>
<evidence type="ECO:0000256" key="1">
    <source>
        <dbReference type="ARBA" id="ARBA00009995"/>
    </source>
</evidence>
<dbReference type="InterPro" id="IPR035595">
    <property type="entry name" value="UDP_glycos_trans_CS"/>
</dbReference>
<accession>A0ABC9FWH3</accession>
<dbReference type="PANTHER" id="PTHR11926:SF1403">
    <property type="entry name" value="GLYCOSYLTRANSFERASE"/>
    <property type="match status" value="1"/>
</dbReference>
<comment type="function">
    <text evidence="5">Involved in the detoxification of the Fusarium mycotoxin deoxynivalenol by the transfer of glucose from UDP-D-glucose to the hydroxyl group at C-3, forming deoxynivalenol-3-O-beta-D-glucoside.</text>
</comment>
<dbReference type="AlphaFoldDB" id="A0ABC9FWH3"/>
<protein>
    <recommendedName>
        <fullName evidence="7">Glycosyltransferase</fullName>
        <ecNumber evidence="7">2.4.1.-</ecNumber>
    </recommendedName>
</protein>
<dbReference type="EC" id="2.4.1.-" evidence="7"/>
<evidence type="ECO:0000256" key="3">
    <source>
        <dbReference type="ARBA" id="ARBA00022676"/>
    </source>
</evidence>
<dbReference type="CDD" id="cd03784">
    <property type="entry name" value="GT1_Gtf-like"/>
    <property type="match status" value="1"/>
</dbReference>
<dbReference type="PROSITE" id="PS00375">
    <property type="entry name" value="UDPGT"/>
    <property type="match status" value="1"/>
</dbReference>
<proteinExistence type="inferred from homology"/>
<dbReference type="Gene3D" id="3.40.50.2000">
    <property type="entry name" value="Glycogen Phosphorylase B"/>
    <property type="match status" value="2"/>
</dbReference>
<keyword evidence="4 6" id="KW-0808">Transferase</keyword>
<keyword evidence="2" id="KW-0216">Detoxification</keyword>
<dbReference type="InterPro" id="IPR058980">
    <property type="entry name" value="Glyco_transf_N"/>
</dbReference>
<sequence length="472" mass="51620">MASSDNQTSIHVLLVPFPAQGHINPLLQFGKRLAAHRGVRCTLAATRFVANSTKPTPSSVHVAVFSDGCDGGGPDELGGMGARYFERLESAGSETLDALLRSESELGRPVHAVVYDAFVPWARRVARRRGAACAAFLTQTCAVDIVYAHAWAGRVPPPTAAAPRPGEETWALDGLSCRLEMSDMPTFLTDTSYDPCFRELLMNQFLGLDTADHVLVNSFYDLEPQEADYMASTWRAKMVGPTVPSAFLDNRLPDDVSYDIHLHTPMTAESKAWLDAQQPQSVLYVSFGSMASLGPDQMSEIADGLYNSGKPFLWVVRATETAKLPDGFADKAKATRGLIVSWCPQLEVLSHPSVRCFMTHCGWNSTVEALSAGVPMVAMPDWSDQTTNAKYIQDVWRVGVRVRPDAGGVVRSEEVERRVREVMEGEMREEFRAKALEWSDKAKKSMSEGGTSDVNISDFLSSVGHAVATRAN</sequence>
<keyword evidence="10" id="KW-1185">Reference proteome</keyword>
<name>A0ABC9FWH3_9POAL</name>
<reference evidence="9" key="1">
    <citation type="submission" date="2024-10" db="EMBL/GenBank/DDBJ databases">
        <authorList>
            <person name="Ryan C."/>
        </authorList>
    </citation>
    <scope>NUCLEOTIDE SEQUENCE [LARGE SCALE GENOMIC DNA]</scope>
</reference>
<dbReference type="PANTHER" id="PTHR11926">
    <property type="entry name" value="GLUCOSYL/GLUCURONOSYL TRANSFERASES"/>
    <property type="match status" value="1"/>
</dbReference>